<sequence>MISPVSAIEAIEKAMEGVTVEEWIVNGDRFSVETDATFIPDQKVIALCATGEGAMARALYIAACSPDRMRGVLSLARQAEALQRENAELREALKPFAHAAQFYDPPENDDCHVAWGHDFTIGSIRRARALLGGENAE</sequence>
<organism evidence="1 2">
    <name type="scientific">Shinella fusca</name>
    <dbReference type="NCBI Taxonomy" id="544480"/>
    <lineage>
        <taxon>Bacteria</taxon>
        <taxon>Pseudomonadati</taxon>
        <taxon>Pseudomonadota</taxon>
        <taxon>Alphaproteobacteria</taxon>
        <taxon>Hyphomicrobiales</taxon>
        <taxon>Rhizobiaceae</taxon>
        <taxon>Shinella</taxon>
    </lineage>
</organism>
<dbReference type="RefSeq" id="WP_184140006.1">
    <property type="nucleotide sequence ID" value="NZ_JACHIK010000001.1"/>
</dbReference>
<reference evidence="1 2" key="1">
    <citation type="submission" date="2020-08" db="EMBL/GenBank/DDBJ databases">
        <title>Genomic Encyclopedia of Type Strains, Phase IV (KMG-IV): sequencing the most valuable type-strain genomes for metagenomic binning, comparative biology and taxonomic classification.</title>
        <authorList>
            <person name="Goeker M."/>
        </authorList>
    </citation>
    <scope>NUCLEOTIDE SEQUENCE [LARGE SCALE GENOMIC DNA]</scope>
    <source>
        <strain evidence="1 2">DSM 21319</strain>
    </source>
</reference>
<evidence type="ECO:0000313" key="1">
    <source>
        <dbReference type="EMBL" id="MBB5040850.1"/>
    </source>
</evidence>
<dbReference type="Proteomes" id="UP000535406">
    <property type="component" value="Unassembled WGS sequence"/>
</dbReference>
<keyword evidence="2" id="KW-1185">Reference proteome</keyword>
<dbReference type="AlphaFoldDB" id="A0A7W8DSY7"/>
<comment type="caution">
    <text evidence="1">The sequence shown here is derived from an EMBL/GenBank/DDBJ whole genome shotgun (WGS) entry which is preliminary data.</text>
</comment>
<protein>
    <submittedName>
        <fullName evidence="1">Uncharacterized protein</fullName>
    </submittedName>
</protein>
<dbReference type="EMBL" id="JACHIK010000001">
    <property type="protein sequence ID" value="MBB5040850.1"/>
    <property type="molecule type" value="Genomic_DNA"/>
</dbReference>
<name>A0A7W8DSY7_9HYPH</name>
<gene>
    <name evidence="1" type="ORF">HNQ66_000228</name>
</gene>
<accession>A0A7W8DSY7</accession>
<evidence type="ECO:0000313" key="2">
    <source>
        <dbReference type="Proteomes" id="UP000535406"/>
    </source>
</evidence>
<proteinExistence type="predicted"/>